<dbReference type="EMBL" id="JACJIQ010000021">
    <property type="protein sequence ID" value="MBA9079387.1"/>
    <property type="molecule type" value="Genomic_DNA"/>
</dbReference>
<accession>A0A839GX02</accession>
<protein>
    <submittedName>
        <fullName evidence="1">Uncharacterized protein</fullName>
    </submittedName>
</protein>
<proteinExistence type="predicted"/>
<name>A0A839GX02_9BACT</name>
<comment type="caution">
    <text evidence="1">The sequence shown here is derived from an EMBL/GenBank/DDBJ whole genome shotgun (WGS) entry which is preliminary data.</text>
</comment>
<reference evidence="1 2" key="1">
    <citation type="submission" date="2020-08" db="EMBL/GenBank/DDBJ databases">
        <title>Genomic Encyclopedia of Type Strains, Phase IV (KMG-IV): sequencing the most valuable type-strain genomes for metagenomic binning, comparative biology and taxonomic classification.</title>
        <authorList>
            <person name="Goeker M."/>
        </authorList>
    </citation>
    <scope>NUCLEOTIDE SEQUENCE [LARGE SCALE GENOMIC DNA]</scope>
    <source>
        <strain evidence="1 2">DSM 29854</strain>
    </source>
</reference>
<sequence length="81" mass="8725">MTDFYSAQTEPITVENLVLAMRLSRMGHSSEFITGFVTGSWSPMPAAPAAINEPCLDLVLPGRQRVAENSWSNLAGAKQSA</sequence>
<evidence type="ECO:0000313" key="1">
    <source>
        <dbReference type="EMBL" id="MBA9079387.1"/>
    </source>
</evidence>
<organism evidence="1 2">
    <name type="scientific">Rufibacter quisquiliarum</name>
    <dbReference type="NCBI Taxonomy" id="1549639"/>
    <lineage>
        <taxon>Bacteria</taxon>
        <taxon>Pseudomonadati</taxon>
        <taxon>Bacteroidota</taxon>
        <taxon>Cytophagia</taxon>
        <taxon>Cytophagales</taxon>
        <taxon>Hymenobacteraceae</taxon>
        <taxon>Rufibacter</taxon>
    </lineage>
</organism>
<dbReference type="AlphaFoldDB" id="A0A839GX02"/>
<dbReference type="RefSeq" id="WP_066839537.1">
    <property type="nucleotide sequence ID" value="NZ_JACJIQ010000021.1"/>
</dbReference>
<gene>
    <name evidence="1" type="ORF">FHS90_004122</name>
</gene>
<keyword evidence="2" id="KW-1185">Reference proteome</keyword>
<dbReference type="Proteomes" id="UP000563094">
    <property type="component" value="Unassembled WGS sequence"/>
</dbReference>
<evidence type="ECO:0000313" key="2">
    <source>
        <dbReference type="Proteomes" id="UP000563094"/>
    </source>
</evidence>